<dbReference type="Gene3D" id="3.40.190.290">
    <property type="match status" value="1"/>
</dbReference>
<keyword evidence="3" id="KW-0238">DNA-binding</keyword>
<dbReference type="RefSeq" id="WP_038650361.1">
    <property type="nucleotide sequence ID" value="NZ_CP004372.1"/>
</dbReference>
<dbReference type="GO" id="GO:0003677">
    <property type="term" value="F:DNA binding"/>
    <property type="evidence" value="ECO:0007669"/>
    <property type="project" value="UniProtKB-KW"/>
</dbReference>
<dbReference type="Gene3D" id="1.10.10.10">
    <property type="entry name" value="Winged helix-like DNA-binding domain superfamily/Winged helix DNA-binding domain"/>
    <property type="match status" value="1"/>
</dbReference>
<sequence length="300" mass="32203">MAYDLTSLALFRSLAQEGSIAAAAAKLGLAASAASRRLSDLEKQAGVALIRRHRRGVTLTEAGRLMLRHAEVLAGQVARLQSELEDHAAGHRGAIRMAANTSAITQFLPEDLAEFLVSNPGISLQMAEMESVEIIQAVRSGAVDLGIFSAFTQAAGLHVLPYRRDTLVVCAPADHPLSARRTLRLRDLDGHSVVALQRNSSLQAHVDKRAEDLGITIRTTVEVKSFDGVRRMVQARLGIAILPFGAVEAYLGDGSIVMIPIDEPWATRDLMIALPGSDDLSPQVAALVRILQGQGDQARQ</sequence>
<dbReference type="Pfam" id="PF00126">
    <property type="entry name" value="HTH_1"/>
    <property type="match status" value="1"/>
</dbReference>
<dbReference type="AlphaFoldDB" id="W8S2Y5"/>
<proteinExistence type="inferred from homology"/>
<keyword evidence="4" id="KW-0804">Transcription</keyword>
<name>W8S2Y5_9RHOB</name>
<dbReference type="eggNOG" id="COG0583">
    <property type="taxonomic scope" value="Bacteria"/>
</dbReference>
<dbReference type="SUPFAM" id="SSF46785">
    <property type="entry name" value="Winged helix' DNA-binding domain"/>
    <property type="match status" value="1"/>
</dbReference>
<dbReference type="InterPro" id="IPR050950">
    <property type="entry name" value="HTH-type_LysR_regulators"/>
</dbReference>
<dbReference type="InterPro" id="IPR005119">
    <property type="entry name" value="LysR_subst-bd"/>
</dbReference>
<dbReference type="OrthoDB" id="464481at2"/>
<keyword evidence="2" id="KW-0805">Transcription regulation</keyword>
<dbReference type="KEGG" id="red:roselon_02214"/>
<evidence type="ECO:0000313" key="7">
    <source>
        <dbReference type="Proteomes" id="UP000019593"/>
    </source>
</evidence>
<keyword evidence="7" id="KW-1185">Reference proteome</keyword>
<organism evidence="6 7">
    <name type="scientific">Roseicyclus elongatus DSM 19469</name>
    <dbReference type="NCBI Taxonomy" id="1294273"/>
    <lineage>
        <taxon>Bacteria</taxon>
        <taxon>Pseudomonadati</taxon>
        <taxon>Pseudomonadota</taxon>
        <taxon>Alphaproteobacteria</taxon>
        <taxon>Rhodobacterales</taxon>
        <taxon>Roseobacteraceae</taxon>
        <taxon>Roseicyclus</taxon>
    </lineage>
</organism>
<protein>
    <submittedName>
        <fullName evidence="6">Transcriptional regulator, LysR family</fullName>
    </submittedName>
</protein>
<evidence type="ECO:0000256" key="3">
    <source>
        <dbReference type="ARBA" id="ARBA00023125"/>
    </source>
</evidence>
<evidence type="ECO:0000256" key="1">
    <source>
        <dbReference type="ARBA" id="ARBA00009437"/>
    </source>
</evidence>
<evidence type="ECO:0000313" key="6">
    <source>
        <dbReference type="EMBL" id="AHM04552.1"/>
    </source>
</evidence>
<dbReference type="Proteomes" id="UP000019593">
    <property type="component" value="Chromosome"/>
</dbReference>
<dbReference type="GO" id="GO:0003700">
    <property type="term" value="F:DNA-binding transcription factor activity"/>
    <property type="evidence" value="ECO:0007669"/>
    <property type="project" value="InterPro"/>
</dbReference>
<dbReference type="STRING" id="1294273.roselon_02214"/>
<evidence type="ECO:0000259" key="5">
    <source>
        <dbReference type="PROSITE" id="PS50931"/>
    </source>
</evidence>
<dbReference type="InterPro" id="IPR036388">
    <property type="entry name" value="WH-like_DNA-bd_sf"/>
</dbReference>
<dbReference type="InterPro" id="IPR000847">
    <property type="entry name" value="LysR_HTH_N"/>
</dbReference>
<feature type="domain" description="HTH lysR-type" evidence="5">
    <location>
        <begin position="1"/>
        <end position="60"/>
    </location>
</feature>
<dbReference type="SUPFAM" id="SSF53850">
    <property type="entry name" value="Periplasmic binding protein-like II"/>
    <property type="match status" value="1"/>
</dbReference>
<dbReference type="EMBL" id="CP004372">
    <property type="protein sequence ID" value="AHM04552.1"/>
    <property type="molecule type" value="Genomic_DNA"/>
</dbReference>
<gene>
    <name evidence="6" type="ORF">roselon_02214</name>
</gene>
<dbReference type="Pfam" id="PF03466">
    <property type="entry name" value="LysR_substrate"/>
    <property type="match status" value="1"/>
</dbReference>
<evidence type="ECO:0000256" key="2">
    <source>
        <dbReference type="ARBA" id="ARBA00023015"/>
    </source>
</evidence>
<reference evidence="6 7" key="1">
    <citation type="submission" date="2013-03" db="EMBL/GenBank/DDBJ databases">
        <authorList>
            <person name="Fiebig A."/>
            <person name="Goeker M."/>
            <person name="Klenk H.-P.P."/>
        </authorList>
    </citation>
    <scope>NUCLEOTIDE SEQUENCE [LARGE SCALE GENOMIC DNA]</scope>
    <source>
        <strain evidence="7">DSM 19469</strain>
    </source>
</reference>
<dbReference type="PANTHER" id="PTHR30419">
    <property type="entry name" value="HTH-TYPE TRANSCRIPTIONAL REGULATOR YBHD"/>
    <property type="match status" value="1"/>
</dbReference>
<dbReference type="HOGENOM" id="CLU_039613_6_0_5"/>
<dbReference type="InterPro" id="IPR036390">
    <property type="entry name" value="WH_DNA-bd_sf"/>
</dbReference>
<comment type="similarity">
    <text evidence="1">Belongs to the LysR transcriptional regulatory family.</text>
</comment>
<dbReference type="PANTHER" id="PTHR30419:SF2">
    <property type="entry name" value="LYSR FAMILY TRANSCRIPTIONAL REGULATOR"/>
    <property type="match status" value="1"/>
</dbReference>
<dbReference type="GO" id="GO:0005829">
    <property type="term" value="C:cytosol"/>
    <property type="evidence" value="ECO:0007669"/>
    <property type="project" value="TreeGrafter"/>
</dbReference>
<evidence type="ECO:0000256" key="4">
    <source>
        <dbReference type="ARBA" id="ARBA00023163"/>
    </source>
</evidence>
<dbReference type="PROSITE" id="PS50931">
    <property type="entry name" value="HTH_LYSR"/>
    <property type="match status" value="1"/>
</dbReference>
<accession>W8S2Y5</accession>
<dbReference type="PATRIC" id="fig|1294273.3.peg.2185"/>